<proteinExistence type="predicted"/>
<gene>
    <name evidence="1" type="ORF">CB5_LOCUS25660</name>
</gene>
<reference evidence="1" key="1">
    <citation type="submission" date="2020-07" db="EMBL/GenBank/DDBJ databases">
        <authorList>
            <person name="Lin J."/>
        </authorList>
    </citation>
    <scope>NUCLEOTIDE SEQUENCE</scope>
</reference>
<organism evidence="1">
    <name type="scientific">Ananas comosus var. bracteatus</name>
    <name type="common">red pineapple</name>
    <dbReference type="NCBI Taxonomy" id="296719"/>
    <lineage>
        <taxon>Eukaryota</taxon>
        <taxon>Viridiplantae</taxon>
        <taxon>Streptophyta</taxon>
        <taxon>Embryophyta</taxon>
        <taxon>Tracheophyta</taxon>
        <taxon>Spermatophyta</taxon>
        <taxon>Magnoliopsida</taxon>
        <taxon>Liliopsida</taxon>
        <taxon>Poales</taxon>
        <taxon>Bromeliaceae</taxon>
        <taxon>Bromelioideae</taxon>
        <taxon>Ananas</taxon>
    </lineage>
</organism>
<evidence type="ECO:0000313" key="1">
    <source>
        <dbReference type="EMBL" id="CAD1842449.1"/>
    </source>
</evidence>
<dbReference type="EMBL" id="LR862136">
    <property type="protein sequence ID" value="CAD1842449.1"/>
    <property type="molecule type" value="Genomic_DNA"/>
</dbReference>
<protein>
    <submittedName>
        <fullName evidence="1">Uncharacterized protein</fullName>
    </submittedName>
</protein>
<name>A0A6V7QH11_ANACO</name>
<dbReference type="AlphaFoldDB" id="A0A6V7QH11"/>
<sequence>MVRNELRSCLGVFGANRLSGSGPYEAVYRYWSCVPVLRSYKPTYWEARAQIEVPTNRHQVIEEKLRFGFVCRGARGVFDHKSREVIFSHSSIIIRWVALSKVFE</sequence>
<accession>A0A6V7QH11</accession>